<feature type="compositionally biased region" description="Basic and acidic residues" evidence="6">
    <location>
        <begin position="171"/>
        <end position="182"/>
    </location>
</feature>
<accession>A0A1B6C6H1</accession>
<evidence type="ECO:0000256" key="2">
    <source>
        <dbReference type="PIRNR" id="PIRNR036514"/>
    </source>
</evidence>
<organism evidence="8">
    <name type="scientific">Clastoptera arizonana</name>
    <name type="common">Arizona spittle bug</name>
    <dbReference type="NCBI Taxonomy" id="38151"/>
    <lineage>
        <taxon>Eukaryota</taxon>
        <taxon>Metazoa</taxon>
        <taxon>Ecdysozoa</taxon>
        <taxon>Arthropoda</taxon>
        <taxon>Hexapoda</taxon>
        <taxon>Insecta</taxon>
        <taxon>Pterygota</taxon>
        <taxon>Neoptera</taxon>
        <taxon>Paraneoptera</taxon>
        <taxon>Hemiptera</taxon>
        <taxon>Auchenorrhyncha</taxon>
        <taxon>Cercopoidea</taxon>
        <taxon>Clastopteridae</taxon>
        <taxon>Clastoptera</taxon>
    </lineage>
</organism>
<dbReference type="PANTHER" id="PTHR45640:SF13">
    <property type="entry name" value="HEAT SHOCK PROTEIN 22-RELATED"/>
    <property type="match status" value="1"/>
</dbReference>
<dbReference type="AlphaFoldDB" id="A0A1B6C6H1"/>
<name>A0A1B6C6H1_9HEMI</name>
<dbReference type="InterPro" id="IPR055269">
    <property type="entry name" value="Alpha-crystallin/HSP_16"/>
</dbReference>
<dbReference type="CDD" id="cd06526">
    <property type="entry name" value="metazoan_ACD"/>
    <property type="match status" value="1"/>
</dbReference>
<evidence type="ECO:0000256" key="6">
    <source>
        <dbReference type="SAM" id="MobiDB-lite"/>
    </source>
</evidence>
<feature type="domain" description="SHSP" evidence="7">
    <location>
        <begin position="50"/>
        <end position="161"/>
    </location>
</feature>
<dbReference type="GO" id="GO:0042026">
    <property type="term" value="P:protein refolding"/>
    <property type="evidence" value="ECO:0007669"/>
    <property type="project" value="TreeGrafter"/>
</dbReference>
<evidence type="ECO:0000256" key="5">
    <source>
        <dbReference type="RuleBase" id="RU003616"/>
    </source>
</evidence>
<keyword evidence="3" id="KW-0479">Metal-binding</keyword>
<dbReference type="GO" id="GO:0009408">
    <property type="term" value="P:response to heat"/>
    <property type="evidence" value="ECO:0007669"/>
    <property type="project" value="UniProtKB-ARBA"/>
</dbReference>
<dbReference type="PIRSF" id="PIRSF036514">
    <property type="entry name" value="Sm_HSP_B1"/>
    <property type="match status" value="1"/>
</dbReference>
<feature type="binding site" evidence="3">
    <location>
        <position position="98"/>
    </location>
    <ligand>
        <name>Zn(2+)</name>
        <dbReference type="ChEBI" id="CHEBI:29105"/>
        <label>1</label>
    </ligand>
</feature>
<dbReference type="InterPro" id="IPR008978">
    <property type="entry name" value="HSP20-like_chaperone"/>
</dbReference>
<dbReference type="SUPFAM" id="SSF49764">
    <property type="entry name" value="HSP20-like chaperones"/>
    <property type="match status" value="1"/>
</dbReference>
<evidence type="ECO:0000259" key="7">
    <source>
        <dbReference type="PROSITE" id="PS01031"/>
    </source>
</evidence>
<dbReference type="PRINTS" id="PR00299">
    <property type="entry name" value="ACRYSTALLIN"/>
</dbReference>
<dbReference type="Pfam" id="PF00011">
    <property type="entry name" value="HSP20"/>
    <property type="match status" value="1"/>
</dbReference>
<dbReference type="InterPro" id="IPR001436">
    <property type="entry name" value="Alpha-crystallin/sHSP_animal"/>
</dbReference>
<evidence type="ECO:0000256" key="1">
    <source>
        <dbReference type="ARBA" id="ARBA00023016"/>
    </source>
</evidence>
<proteinExistence type="inferred from homology"/>
<evidence type="ECO:0000313" key="8">
    <source>
        <dbReference type="EMBL" id="JAS09103.1"/>
    </source>
</evidence>
<reference evidence="8" key="1">
    <citation type="submission" date="2015-12" db="EMBL/GenBank/DDBJ databases">
        <title>De novo transcriptome assembly of four potential Pierce s Disease insect vectors from Arizona vineyards.</title>
        <authorList>
            <person name="Tassone E.E."/>
        </authorList>
    </citation>
    <scope>NUCLEOTIDE SEQUENCE</scope>
</reference>
<dbReference type="GO" id="GO:0046872">
    <property type="term" value="F:metal ion binding"/>
    <property type="evidence" value="ECO:0007669"/>
    <property type="project" value="UniProtKB-KW"/>
</dbReference>
<keyword evidence="1" id="KW-0346">Stress response</keyword>
<feature type="binding site" evidence="3">
    <location>
        <position position="105"/>
    </location>
    <ligand>
        <name>Zn(2+)</name>
        <dbReference type="ChEBI" id="CHEBI:29105"/>
        <label>1</label>
    </ligand>
</feature>
<dbReference type="EMBL" id="GEDC01028195">
    <property type="protein sequence ID" value="JAS09103.1"/>
    <property type="molecule type" value="Transcribed_RNA"/>
</dbReference>
<dbReference type="GO" id="GO:0005737">
    <property type="term" value="C:cytoplasm"/>
    <property type="evidence" value="ECO:0007669"/>
    <property type="project" value="TreeGrafter"/>
</dbReference>
<dbReference type="Gene3D" id="2.60.40.790">
    <property type="match status" value="1"/>
</dbReference>
<dbReference type="PROSITE" id="PS01031">
    <property type="entry name" value="SHSP"/>
    <property type="match status" value="1"/>
</dbReference>
<feature type="region of interest" description="Disordered" evidence="6">
    <location>
        <begin position="154"/>
        <end position="182"/>
    </location>
</feature>
<feature type="binding site" evidence="3">
    <location>
        <position position="100"/>
    </location>
    <ligand>
        <name>Zn(2+)</name>
        <dbReference type="ChEBI" id="CHEBI:29105"/>
        <label>1</label>
    </ligand>
</feature>
<evidence type="ECO:0000256" key="3">
    <source>
        <dbReference type="PIRSR" id="PIRSR036514-1"/>
    </source>
</evidence>
<protein>
    <recommendedName>
        <fullName evidence="7">SHSP domain-containing protein</fullName>
    </recommendedName>
</protein>
<sequence length="182" mass="20838">MSIYPYVLNELLDELNRPTIFDQHFGLGIPSSDLVSVIPYRASYYRPYHRHAQPRDSGTSQLLNDKDGLKINLDVQQFKPEELNVKVVDDFLVVEGKHEERSDAHGFIARQFTRRYKLPKDIDVKSLQSKLSSDGVLQLSAPKLQALTNENERTIPIIHTNKPALQQQPKESAEDKEKKATK</sequence>
<dbReference type="GO" id="GO:0005634">
    <property type="term" value="C:nucleus"/>
    <property type="evidence" value="ECO:0007669"/>
    <property type="project" value="TreeGrafter"/>
</dbReference>
<dbReference type="PANTHER" id="PTHR45640">
    <property type="entry name" value="HEAT SHOCK PROTEIN HSP-12.2-RELATED"/>
    <property type="match status" value="1"/>
</dbReference>
<evidence type="ECO:0000256" key="4">
    <source>
        <dbReference type="PROSITE-ProRule" id="PRU00285"/>
    </source>
</evidence>
<gene>
    <name evidence="8" type="ORF">g.39743</name>
</gene>
<dbReference type="GO" id="GO:0051082">
    <property type="term" value="F:unfolded protein binding"/>
    <property type="evidence" value="ECO:0007669"/>
    <property type="project" value="TreeGrafter"/>
</dbReference>
<dbReference type="InterPro" id="IPR002068">
    <property type="entry name" value="A-crystallin/Hsp20_dom"/>
</dbReference>
<keyword evidence="3" id="KW-0862">Zinc</keyword>
<comment type="similarity">
    <text evidence="2 4 5">Belongs to the small heat shock protein (HSP20) family.</text>
</comment>